<comment type="caution">
    <text evidence="2">The sequence shown here is derived from an EMBL/GenBank/DDBJ whole genome shotgun (WGS) entry which is preliminary data.</text>
</comment>
<keyword evidence="3" id="KW-1185">Reference proteome</keyword>
<dbReference type="Pfam" id="PF03004">
    <property type="entry name" value="Transposase_24"/>
    <property type="match status" value="1"/>
</dbReference>
<dbReference type="OMA" id="TEDQWHE"/>
<dbReference type="AlphaFoldDB" id="A0A2P6PRN1"/>
<proteinExistence type="predicted"/>
<evidence type="ECO:0000313" key="3">
    <source>
        <dbReference type="Proteomes" id="UP000238479"/>
    </source>
</evidence>
<dbReference type="InterPro" id="IPR004252">
    <property type="entry name" value="Probable_transposase_24"/>
</dbReference>
<gene>
    <name evidence="2" type="ORF">RchiOBHm_Chr6g0273901</name>
</gene>
<name>A0A2P6PRN1_ROSCH</name>
<feature type="region of interest" description="Disordered" evidence="1">
    <location>
        <begin position="353"/>
        <end position="391"/>
    </location>
</feature>
<dbReference type="Proteomes" id="UP000238479">
    <property type="component" value="Chromosome 6"/>
</dbReference>
<evidence type="ECO:0000256" key="1">
    <source>
        <dbReference type="SAM" id="MobiDB-lite"/>
    </source>
</evidence>
<feature type="compositionally biased region" description="Low complexity" evidence="1">
    <location>
        <begin position="18"/>
        <end position="31"/>
    </location>
</feature>
<reference evidence="2 3" key="1">
    <citation type="journal article" date="2018" name="Nat. Genet.">
        <title>The Rosa genome provides new insights in the design of modern roses.</title>
        <authorList>
            <person name="Bendahmane M."/>
        </authorList>
    </citation>
    <scope>NUCLEOTIDE SEQUENCE [LARGE SCALE GENOMIC DNA]</scope>
    <source>
        <strain evidence="3">cv. Old Blush</strain>
    </source>
</reference>
<feature type="compositionally biased region" description="Pro residues" evidence="1">
    <location>
        <begin position="32"/>
        <end position="49"/>
    </location>
</feature>
<organism evidence="2 3">
    <name type="scientific">Rosa chinensis</name>
    <name type="common">China rose</name>
    <dbReference type="NCBI Taxonomy" id="74649"/>
    <lineage>
        <taxon>Eukaryota</taxon>
        <taxon>Viridiplantae</taxon>
        <taxon>Streptophyta</taxon>
        <taxon>Embryophyta</taxon>
        <taxon>Tracheophyta</taxon>
        <taxon>Spermatophyta</taxon>
        <taxon>Magnoliopsida</taxon>
        <taxon>eudicotyledons</taxon>
        <taxon>Gunneridae</taxon>
        <taxon>Pentapetalae</taxon>
        <taxon>rosids</taxon>
        <taxon>fabids</taxon>
        <taxon>Rosales</taxon>
        <taxon>Rosaceae</taxon>
        <taxon>Rosoideae</taxon>
        <taxon>Rosoideae incertae sedis</taxon>
        <taxon>Rosa</taxon>
    </lineage>
</organism>
<dbReference type="PANTHER" id="PTHR33144">
    <property type="entry name" value="OS10G0409366 PROTEIN-RELATED"/>
    <property type="match status" value="1"/>
</dbReference>
<dbReference type="OrthoDB" id="1629260at2759"/>
<dbReference type="SUPFAM" id="SSF101447">
    <property type="entry name" value="Formin homology 2 domain (FH2 domain)"/>
    <property type="match status" value="1"/>
</dbReference>
<feature type="region of interest" description="Disordered" evidence="1">
    <location>
        <begin position="1"/>
        <end position="49"/>
    </location>
</feature>
<dbReference type="PANTHER" id="PTHR33144:SF52">
    <property type="match status" value="1"/>
</dbReference>
<dbReference type="EMBL" id="PDCK01000044">
    <property type="protein sequence ID" value="PRQ24572.1"/>
    <property type="molecule type" value="Genomic_DNA"/>
</dbReference>
<sequence length="391" mass="44511">MKKRKIGRPRTMFEYMNSSSSQSSSSSISSQQPPPPPPPPQPPRLPSPPAEVEVQVTAANTRGQSKGIPEWNTGVKVEIMFDSTFQPVGDRAAQLKSQLGQIVRDGQRIPLTIIDWKSVGADVKDGIWKEVKDNLLNVPEGYKTVCLRCCNNLWKDHKSKTKLHFFEINKEDPDLISKVPANIVTEQWSELVAYWSSEDAKVIARRNSINRELRGPVHTTGRKHFAQLRFEMEQNGEETDKMNVWKRARDQSKSEVVQVIEEYEKRLLLESEDQRNLKVVKDRIFHELIGEDGHGYCCTYGSAVPRRFIYPLAPNSYETTDDLIQKVTESVSKKFQDQLNMLQARIDFLENKEGRGTDQIGQVPDATSDREIRRESIGEGNPGSSRDRAMD</sequence>
<evidence type="ECO:0000313" key="2">
    <source>
        <dbReference type="EMBL" id="PRQ24572.1"/>
    </source>
</evidence>
<feature type="compositionally biased region" description="Basic and acidic residues" evidence="1">
    <location>
        <begin position="367"/>
        <end position="377"/>
    </location>
</feature>
<protein>
    <submittedName>
        <fullName evidence="2">Putative transposase, Ptta/En/Spm, plant</fullName>
    </submittedName>
</protein>
<dbReference type="Gramene" id="PRQ24572">
    <property type="protein sequence ID" value="PRQ24572"/>
    <property type="gene ID" value="RchiOBHm_Chr6g0273901"/>
</dbReference>
<accession>A0A2P6PRN1</accession>